<dbReference type="AlphaFoldDB" id="M7ZNG8"/>
<dbReference type="InterPro" id="IPR036514">
    <property type="entry name" value="SGNH_hydro_sf"/>
</dbReference>
<dbReference type="PANTHER" id="PTHR31988:SF21">
    <property type="entry name" value="SIALATE O-ACETYLESTERASE DOMAIN-CONTAINING PROTEIN"/>
    <property type="match status" value="1"/>
</dbReference>
<dbReference type="EMBL" id="KD092837">
    <property type="protein sequence ID" value="EMS61667.1"/>
    <property type="molecule type" value="Genomic_DNA"/>
</dbReference>
<proteinExistence type="predicted"/>
<organism evidence="2">
    <name type="scientific">Triticum urartu</name>
    <name type="common">Red wild einkorn</name>
    <name type="synonym">Crithodium urartu</name>
    <dbReference type="NCBI Taxonomy" id="4572"/>
    <lineage>
        <taxon>Eukaryota</taxon>
        <taxon>Viridiplantae</taxon>
        <taxon>Streptophyta</taxon>
        <taxon>Embryophyta</taxon>
        <taxon>Tracheophyta</taxon>
        <taxon>Spermatophyta</taxon>
        <taxon>Magnoliopsida</taxon>
        <taxon>Liliopsida</taxon>
        <taxon>Poales</taxon>
        <taxon>Poaceae</taxon>
        <taxon>BOP clade</taxon>
        <taxon>Pooideae</taxon>
        <taxon>Triticodae</taxon>
        <taxon>Triticeae</taxon>
        <taxon>Triticinae</taxon>
        <taxon>Triticum</taxon>
    </lineage>
</organism>
<dbReference type="PANTHER" id="PTHR31988">
    <property type="entry name" value="ESTERASE, PUTATIVE (DUF303)-RELATED"/>
    <property type="match status" value="1"/>
</dbReference>
<dbReference type="SUPFAM" id="SSF52266">
    <property type="entry name" value="SGNH hydrolase"/>
    <property type="match status" value="1"/>
</dbReference>
<dbReference type="Gene3D" id="3.40.50.1110">
    <property type="entry name" value="SGNH hydrolase"/>
    <property type="match status" value="1"/>
</dbReference>
<dbReference type="eggNOG" id="ENOG502QTGX">
    <property type="taxonomic scope" value="Eukaryota"/>
</dbReference>
<protein>
    <recommendedName>
        <fullName evidence="1">Sialate O-acetylesterase domain-containing protein</fullName>
    </recommendedName>
</protein>
<dbReference type="InterPro" id="IPR052940">
    <property type="entry name" value="Carb_Esterase_6"/>
</dbReference>
<accession>M7ZNG8</accession>
<name>M7ZNG8_TRIUA</name>
<dbReference type="Pfam" id="PF03629">
    <property type="entry name" value="SASA"/>
    <property type="match status" value="1"/>
</dbReference>
<reference evidence="2" key="1">
    <citation type="journal article" date="2013" name="Nature">
        <title>Draft genome of the wheat A-genome progenitor Triticum urartu.</title>
        <authorList>
            <person name="Ling H.Q."/>
            <person name="Zhao S."/>
            <person name="Liu D."/>
            <person name="Wang J."/>
            <person name="Sun H."/>
            <person name="Zhang C."/>
            <person name="Fan H."/>
            <person name="Li D."/>
            <person name="Dong L."/>
            <person name="Tao Y."/>
            <person name="Gao C."/>
            <person name="Wu H."/>
            <person name="Li Y."/>
            <person name="Cui Y."/>
            <person name="Guo X."/>
            <person name="Zheng S."/>
            <person name="Wang B."/>
            <person name="Yu K."/>
            <person name="Liang Q."/>
            <person name="Yang W."/>
            <person name="Lou X."/>
            <person name="Chen J."/>
            <person name="Feng M."/>
            <person name="Jian J."/>
            <person name="Zhang X."/>
            <person name="Luo G."/>
            <person name="Jiang Y."/>
            <person name="Liu J."/>
            <person name="Wang Z."/>
            <person name="Sha Y."/>
            <person name="Zhang B."/>
            <person name="Wu H."/>
            <person name="Tang D."/>
            <person name="Shen Q."/>
            <person name="Xue P."/>
            <person name="Zou S."/>
            <person name="Wang X."/>
            <person name="Liu X."/>
            <person name="Wang F."/>
            <person name="Yang Y."/>
            <person name="An X."/>
            <person name="Dong Z."/>
            <person name="Zhang K."/>
            <person name="Zhang X."/>
            <person name="Luo M.C."/>
            <person name="Dvorak J."/>
            <person name="Tong Y."/>
            <person name="Wang J."/>
            <person name="Yang H."/>
            <person name="Li Z."/>
            <person name="Wang D."/>
            <person name="Zhang A."/>
            <person name="Wang J."/>
        </authorList>
    </citation>
    <scope>NUCLEOTIDE SEQUENCE</scope>
</reference>
<sequence length="171" mass="18682">MGENGLKTKVALEFMTHREKRGATAQDGRKHGLEACEAEVTSAVQDGEGEGGTDSNGTGRIAALLWFQGEADAMRREDAVAYAGRMEAFVRDVRRDLAMPNLLVIQVGIATAQNQGKWLDLVRKQQRAVRMPNLKYVDAMGLPLANDITHLTTQAQVRLGKMLADAYIATL</sequence>
<gene>
    <name evidence="2" type="ORF">TRIUR3_28924</name>
</gene>
<feature type="domain" description="Sialate O-acetylesterase" evidence="1">
    <location>
        <begin position="58"/>
        <end position="168"/>
    </location>
</feature>
<dbReference type="STRING" id="4572.M7ZNG8"/>
<evidence type="ECO:0000313" key="2">
    <source>
        <dbReference type="EMBL" id="EMS61667.1"/>
    </source>
</evidence>
<evidence type="ECO:0000259" key="1">
    <source>
        <dbReference type="Pfam" id="PF03629"/>
    </source>
</evidence>
<dbReference type="OMA" id="ALEFMTH"/>
<dbReference type="InterPro" id="IPR005181">
    <property type="entry name" value="SASA"/>
</dbReference>